<reference evidence="1" key="1">
    <citation type="submission" date="2024-02" db="EMBL/GenBank/DDBJ databases">
        <title>Metagenome Assembled Genome of Zalaria obscura JY119.</title>
        <authorList>
            <person name="Vighnesh L."/>
            <person name="Jagadeeshwari U."/>
            <person name="Venkata Ramana C."/>
            <person name="Sasikala C."/>
        </authorList>
    </citation>
    <scope>NUCLEOTIDE SEQUENCE</scope>
    <source>
        <strain evidence="1">JY119</strain>
    </source>
</reference>
<evidence type="ECO:0000313" key="2">
    <source>
        <dbReference type="Proteomes" id="UP001320706"/>
    </source>
</evidence>
<proteinExistence type="predicted"/>
<evidence type="ECO:0000313" key="1">
    <source>
        <dbReference type="EMBL" id="KAK8215393.1"/>
    </source>
</evidence>
<organism evidence="1 2">
    <name type="scientific">Zalaria obscura</name>
    <dbReference type="NCBI Taxonomy" id="2024903"/>
    <lineage>
        <taxon>Eukaryota</taxon>
        <taxon>Fungi</taxon>
        <taxon>Dikarya</taxon>
        <taxon>Ascomycota</taxon>
        <taxon>Pezizomycotina</taxon>
        <taxon>Dothideomycetes</taxon>
        <taxon>Dothideomycetidae</taxon>
        <taxon>Dothideales</taxon>
        <taxon>Zalariaceae</taxon>
        <taxon>Zalaria</taxon>
    </lineage>
</organism>
<gene>
    <name evidence="1" type="ORF">M8818_002014</name>
</gene>
<protein>
    <submittedName>
        <fullName evidence="1">Uncharacterized protein</fullName>
    </submittedName>
</protein>
<dbReference type="EMBL" id="JAMKPW020000008">
    <property type="protein sequence ID" value="KAK8215393.1"/>
    <property type="molecule type" value="Genomic_DNA"/>
</dbReference>
<sequence>MASPQYPGSQPLNGHLQSSPGPSAGEYTPVANGRKRKADGTSSRGVANLTPEQLAKKRANDREAQRAIRERTKNQIETLERRIKELESQQPFQELQNVIRSRDAIQAENEDLRRRLASILALVQPVHAQQVLNGEREYMPLRDSAPDSRSSDIAAAAMQQSPLPHSMQPPPAYPQQSQGGYDQQQNFTQHHLHPDLRNPHPSPSAATPQHAQQNNAPPNASRPWSPSPNSVYQQQLAPSAPMENSQNADRGGLNFLLDHDQRAKSLIASPPRGQPAQTDQQYVPPYARLPQTISPTCSLDQLLLDCLAERRQAAARGATSSTLIGPAYPSISSLLNPDRAAQAHPLSQVFTNILTKFPNLSNLPEQVAVLYIMFLLMRWHVAPTQENFDRVPEWIRPTKSQVEIPHPAWIDYLPWPIMRERIVQAGPSQYPFETFTDPFTSMLSINWPYDPNMCLTPSPNRPGASDSAQATPGAGTTPTSIESALASAGDGEEFSITPVFEAHLRNLDNWSLGNAFRNQFPDLVEDVRIKDS</sequence>
<keyword evidence="2" id="KW-1185">Reference proteome</keyword>
<accession>A0ACC3SKP5</accession>
<dbReference type="Proteomes" id="UP001320706">
    <property type="component" value="Unassembled WGS sequence"/>
</dbReference>
<comment type="caution">
    <text evidence="1">The sequence shown here is derived from an EMBL/GenBank/DDBJ whole genome shotgun (WGS) entry which is preliminary data.</text>
</comment>
<name>A0ACC3SKP5_9PEZI</name>